<evidence type="ECO:0000313" key="1">
    <source>
        <dbReference type="EMBL" id="OCX14144.1"/>
    </source>
</evidence>
<keyword evidence="1" id="KW-0456">Lyase</keyword>
<dbReference type="OrthoDB" id="9790536at2"/>
<reference evidence="1 2" key="1">
    <citation type="submission" date="2016-08" db="EMBL/GenBank/DDBJ databases">
        <title>Whole genome sequence of Pseudomonas graminis strain UASWS1507, a potential biological control agent for agriculture.</title>
        <authorList>
            <person name="Crovadore J."/>
            <person name="Calmin G."/>
            <person name="Chablais R."/>
            <person name="Cochard B."/>
            <person name="Lefort F."/>
        </authorList>
    </citation>
    <scope>NUCLEOTIDE SEQUENCE [LARGE SCALE GENOMIC DNA]</scope>
    <source>
        <strain evidence="1 2">UASWS1507</strain>
    </source>
</reference>
<name>A0A1C2DH97_9PSED</name>
<dbReference type="Proteomes" id="UP000095143">
    <property type="component" value="Unassembled WGS sequence"/>
</dbReference>
<dbReference type="AlphaFoldDB" id="A0A1C2DH97"/>
<comment type="caution">
    <text evidence="1">The sequence shown here is derived from an EMBL/GenBank/DDBJ whole genome shotgun (WGS) entry which is preliminary data.</text>
</comment>
<protein>
    <submittedName>
        <fullName evidence="1">Carbon-phosphorus lyase complex subunit PhnI</fullName>
    </submittedName>
</protein>
<dbReference type="RefSeq" id="WP_065991650.1">
    <property type="nucleotide sequence ID" value="NZ_MDEN01000068.1"/>
</dbReference>
<dbReference type="Pfam" id="PF05861">
    <property type="entry name" value="PhnI"/>
    <property type="match status" value="1"/>
</dbReference>
<dbReference type="GO" id="GO:0016829">
    <property type="term" value="F:lyase activity"/>
    <property type="evidence" value="ECO:0007669"/>
    <property type="project" value="UniProtKB-KW"/>
</dbReference>
<dbReference type="EMBL" id="MDEN01000068">
    <property type="protein sequence ID" value="OCX14144.1"/>
    <property type="molecule type" value="Genomic_DNA"/>
</dbReference>
<organism evidence="1 2">
    <name type="scientific">Pseudomonas graminis</name>
    <dbReference type="NCBI Taxonomy" id="158627"/>
    <lineage>
        <taxon>Bacteria</taxon>
        <taxon>Pseudomonadati</taxon>
        <taxon>Pseudomonadota</taxon>
        <taxon>Gammaproteobacteria</taxon>
        <taxon>Pseudomonadales</taxon>
        <taxon>Pseudomonadaceae</taxon>
        <taxon>Pseudomonas</taxon>
    </lineage>
</organism>
<proteinExistence type="predicted"/>
<dbReference type="PIRSF" id="PIRSF007313">
    <property type="entry name" value="PhnI"/>
    <property type="match status" value="1"/>
</dbReference>
<dbReference type="InterPro" id="IPR008773">
    <property type="entry name" value="PhnI"/>
</dbReference>
<dbReference type="GO" id="GO:0019634">
    <property type="term" value="P:organic phosphonate metabolic process"/>
    <property type="evidence" value="ECO:0007669"/>
    <property type="project" value="InterPro"/>
</dbReference>
<evidence type="ECO:0000313" key="2">
    <source>
        <dbReference type="Proteomes" id="UP000095143"/>
    </source>
</evidence>
<gene>
    <name evidence="1" type="ORF">BBI10_21630</name>
</gene>
<sequence>MYVAVKGGEQAIDNAHKLLAKRRRGDTSVAELGVEQIRQQLPLAVARVMTEGSLYDAELAALAIKQSAGDLVEAIFLLRAYRTTLTRFSASLPIDTSAMQLNRRLSATFKDVPGGQLLGPTFDYTHRLLDFTLLAEGEFPGPEGQADAAVQDCPRVLGLLAKEGLIKEEQDTGAPVADITREPLEYPASRAERLQALARGDEGFLLALGYSTQRGYGRNHPFAGEIRVGDVEVWIEPEELGFPISIGAIEVTECEMVNQFVGSATELPQFTRGYGLAFGHAERKAMGMALVDRSLRAGEYSEEIVSPAQQEEFVLAHCDNVEAAGFVSHLKLPHYVDFQSELELIRTLRKPSKEQAQ</sequence>
<accession>A0A1C2DH97</accession>
<dbReference type="STRING" id="158627.BW687_12760"/>